<feature type="region of interest" description="Disordered" evidence="2">
    <location>
        <begin position="374"/>
        <end position="437"/>
    </location>
</feature>
<sequence>RVFKKTAPNGKITVYVERRELVIREEGNQPLHGVLFVDTNYVKDRKVFGQFVLTFRYGREDEEVMGLRFCNEACLQAQQLWPVPEEERQELKTLTPLQDTLVKRLGTGAVPFTFTVSSLAPPSVTLLPARTYLGAPIGTNYDLRIFVGETAEDKPHKRSSIRMGVKLYQLCTGEERALPYAAASKQLLLAEGQVELEATLDKAVYERGEEVTVSVSVSNHSSRNVRRIKILVVQYVDVAMFSNGKFKNIVASQDSTEGCPITSGAALARQFSLHPARGVIKNWIALEEFYDRESALASTVSRLDAQERNVFAIYVSYYVKVKLFTSAIGGEVSVKVPFKLMRRSTVDDAETNTSPVSETVPECSGVAALLPSHEAKPLPQPMTDPQPVADPQPMADPQPVADPQPMADLQPMADSQQEAGGDPAPPQDEVGGAVEIDKVGGGGPAVVDSCLRLCRLCLGSSNRWGADHYVPVHV</sequence>
<comment type="caution">
    <text evidence="4">The sequence shown here is derived from an EMBL/GenBank/DDBJ whole genome shotgun (WGS) entry which is preliminary data.</text>
</comment>
<dbReference type="GO" id="GO:0005737">
    <property type="term" value="C:cytoplasm"/>
    <property type="evidence" value="ECO:0007669"/>
    <property type="project" value="TreeGrafter"/>
</dbReference>
<accession>A0AAW0Y2J0</accession>
<dbReference type="InterPro" id="IPR011021">
    <property type="entry name" value="Arrestin-like_N"/>
</dbReference>
<keyword evidence="5" id="KW-1185">Reference proteome</keyword>
<dbReference type="SMART" id="SM01017">
    <property type="entry name" value="Arrestin_C"/>
    <property type="match status" value="1"/>
</dbReference>
<protein>
    <recommendedName>
        <fullName evidence="3">Arrestin C-terminal-like domain-containing protein</fullName>
    </recommendedName>
</protein>
<dbReference type="GO" id="GO:0002031">
    <property type="term" value="P:G protein-coupled receptor internalization"/>
    <property type="evidence" value="ECO:0007669"/>
    <property type="project" value="TreeGrafter"/>
</dbReference>
<dbReference type="InterPro" id="IPR014752">
    <property type="entry name" value="Arrestin-like_C"/>
</dbReference>
<dbReference type="Proteomes" id="UP001445076">
    <property type="component" value="Unassembled WGS sequence"/>
</dbReference>
<dbReference type="Gene3D" id="2.60.40.640">
    <property type="match status" value="1"/>
</dbReference>
<organism evidence="4 5">
    <name type="scientific">Cherax quadricarinatus</name>
    <name type="common">Australian red claw crayfish</name>
    <dbReference type="NCBI Taxonomy" id="27406"/>
    <lineage>
        <taxon>Eukaryota</taxon>
        <taxon>Metazoa</taxon>
        <taxon>Ecdysozoa</taxon>
        <taxon>Arthropoda</taxon>
        <taxon>Crustacea</taxon>
        <taxon>Multicrustacea</taxon>
        <taxon>Malacostraca</taxon>
        <taxon>Eumalacostraca</taxon>
        <taxon>Eucarida</taxon>
        <taxon>Decapoda</taxon>
        <taxon>Pleocyemata</taxon>
        <taxon>Astacidea</taxon>
        <taxon>Parastacoidea</taxon>
        <taxon>Parastacidae</taxon>
        <taxon>Cherax</taxon>
    </lineage>
</organism>
<comment type="similarity">
    <text evidence="1">Belongs to the arrestin family.</text>
</comment>
<dbReference type="InterPro" id="IPR014753">
    <property type="entry name" value="Arrestin_N"/>
</dbReference>
<dbReference type="GO" id="GO:0007165">
    <property type="term" value="P:signal transduction"/>
    <property type="evidence" value="ECO:0007669"/>
    <property type="project" value="InterPro"/>
</dbReference>
<proteinExistence type="inferred from homology"/>
<dbReference type="GO" id="GO:0001664">
    <property type="term" value="F:G protein-coupled receptor binding"/>
    <property type="evidence" value="ECO:0007669"/>
    <property type="project" value="TreeGrafter"/>
</dbReference>
<dbReference type="AlphaFoldDB" id="A0AAW0Y2J0"/>
<evidence type="ECO:0000259" key="3">
    <source>
        <dbReference type="SMART" id="SM01017"/>
    </source>
</evidence>
<feature type="non-terminal residue" evidence="4">
    <location>
        <position position="1"/>
    </location>
</feature>
<evidence type="ECO:0000313" key="4">
    <source>
        <dbReference type="EMBL" id="KAK8749585.1"/>
    </source>
</evidence>
<name>A0AAW0Y2J0_CHEQU</name>
<evidence type="ECO:0000256" key="1">
    <source>
        <dbReference type="ARBA" id="ARBA00005298"/>
    </source>
</evidence>
<dbReference type="PANTHER" id="PTHR11792:SF18">
    <property type="entry name" value="FI20035P1"/>
    <property type="match status" value="1"/>
</dbReference>
<feature type="domain" description="Arrestin C-terminal-like" evidence="3">
    <location>
        <begin position="190"/>
        <end position="356"/>
    </location>
</feature>
<dbReference type="InterPro" id="IPR000698">
    <property type="entry name" value="Arrestin"/>
</dbReference>
<dbReference type="SUPFAM" id="SSF81296">
    <property type="entry name" value="E set domains"/>
    <property type="match status" value="2"/>
</dbReference>
<dbReference type="EMBL" id="JARKIK010000009">
    <property type="protein sequence ID" value="KAK8749585.1"/>
    <property type="molecule type" value="Genomic_DNA"/>
</dbReference>
<dbReference type="Pfam" id="PF02752">
    <property type="entry name" value="Arrestin_C"/>
    <property type="match status" value="1"/>
</dbReference>
<evidence type="ECO:0000256" key="2">
    <source>
        <dbReference type="SAM" id="MobiDB-lite"/>
    </source>
</evidence>
<gene>
    <name evidence="4" type="ORF">OTU49_015445</name>
</gene>
<evidence type="ECO:0000313" key="5">
    <source>
        <dbReference type="Proteomes" id="UP001445076"/>
    </source>
</evidence>
<feature type="compositionally biased region" description="Pro residues" evidence="2">
    <location>
        <begin position="378"/>
        <end position="402"/>
    </location>
</feature>
<dbReference type="Pfam" id="PF00339">
    <property type="entry name" value="Arrestin_N"/>
    <property type="match status" value="1"/>
</dbReference>
<dbReference type="PANTHER" id="PTHR11792">
    <property type="entry name" value="ARRESTIN"/>
    <property type="match status" value="1"/>
</dbReference>
<dbReference type="InterPro" id="IPR011022">
    <property type="entry name" value="Arrestin_C-like"/>
</dbReference>
<dbReference type="Gene3D" id="2.60.40.840">
    <property type="match status" value="1"/>
</dbReference>
<reference evidence="4 5" key="1">
    <citation type="journal article" date="2024" name="BMC Genomics">
        <title>Genome assembly of redclaw crayfish (Cherax quadricarinatus) provides insights into its immune adaptation and hypoxia tolerance.</title>
        <authorList>
            <person name="Liu Z."/>
            <person name="Zheng J."/>
            <person name="Li H."/>
            <person name="Fang K."/>
            <person name="Wang S."/>
            <person name="He J."/>
            <person name="Zhou D."/>
            <person name="Weng S."/>
            <person name="Chi M."/>
            <person name="Gu Z."/>
            <person name="He J."/>
            <person name="Li F."/>
            <person name="Wang M."/>
        </authorList>
    </citation>
    <scope>NUCLEOTIDE SEQUENCE [LARGE SCALE GENOMIC DNA]</scope>
    <source>
        <strain evidence="4">ZL_2023a</strain>
    </source>
</reference>
<dbReference type="InterPro" id="IPR014756">
    <property type="entry name" value="Ig_E-set"/>
</dbReference>
<dbReference type="PRINTS" id="PR00309">
    <property type="entry name" value="ARRESTIN"/>
</dbReference>